<feature type="region of interest" description="Disordered" evidence="1">
    <location>
        <begin position="410"/>
        <end position="457"/>
    </location>
</feature>
<reference evidence="2" key="1">
    <citation type="submission" date="2023-07" db="EMBL/GenBank/DDBJ databases">
        <authorList>
            <consortium name="AG Swart"/>
            <person name="Singh M."/>
            <person name="Singh A."/>
            <person name="Seah K."/>
            <person name="Emmerich C."/>
        </authorList>
    </citation>
    <scope>NUCLEOTIDE SEQUENCE</scope>
    <source>
        <strain evidence="2">DP1</strain>
    </source>
</reference>
<feature type="compositionally biased region" description="Basic and acidic residues" evidence="1">
    <location>
        <begin position="519"/>
        <end position="532"/>
    </location>
</feature>
<evidence type="ECO:0000256" key="1">
    <source>
        <dbReference type="SAM" id="MobiDB-lite"/>
    </source>
</evidence>
<sequence length="575" mass="66033">MEAISSITSYSIRQFLPFMCENTFETTSKAIIRDELFNKLMSPQHKAPRHESEINHSEEGLDCRTTGWKVDDKTKADLDHTCSESKTHSITDSPMKDENSDSKPLVLSRNTEVFSEIVWKFINERYAPYLELLKHCKIEATKYGVYLRNAFNEYFPNLICMDLKCLRTFCSDNNYNKLDIQVLHFGIKLMYFLSYGPEQCATTKIKELQKKRRELDALYNKVVVLVEMREDDQNNKSQSMQYIQLLNLLYSLLFSSEEESLKISELEKDVNLPSLKCAKSIIGNGPNCKILDTVLDKIAEATAKQLGMKRKRNEMNQGKVFSQDPEEMIRNIRRRRSNKTFVSDASIGGTDSPNFLSMGAIEPMITLPSKENRARASASQSIGSTLNFHKKQDKSKINKYSPFQMREKDIQTKRKSKGFARKTGGSNSFLSSNTQQKTKMAIKKGNRKTSSKRQTKKKTYGALELVSRASENFQKAESEIKSNCFSNSFEKIYSKESREPNLACLTQSPDLMQTQTQEDNGRLERIPEKIPEESNFSSEKFQTPQKKEADKVLVLNTPTKSELESKKDLDLEFDF</sequence>
<proteinExistence type="predicted"/>
<protein>
    <submittedName>
        <fullName evidence="2">Uncharacterized protein</fullName>
    </submittedName>
</protein>
<evidence type="ECO:0000313" key="2">
    <source>
        <dbReference type="EMBL" id="CAI2359490.1"/>
    </source>
</evidence>
<feature type="region of interest" description="Disordered" evidence="1">
    <location>
        <begin position="84"/>
        <end position="103"/>
    </location>
</feature>
<feature type="compositionally biased region" description="Basic residues" evidence="1">
    <location>
        <begin position="440"/>
        <end position="457"/>
    </location>
</feature>
<evidence type="ECO:0000313" key="3">
    <source>
        <dbReference type="Proteomes" id="UP001295684"/>
    </source>
</evidence>
<organism evidence="2 3">
    <name type="scientific">Euplotes crassus</name>
    <dbReference type="NCBI Taxonomy" id="5936"/>
    <lineage>
        <taxon>Eukaryota</taxon>
        <taxon>Sar</taxon>
        <taxon>Alveolata</taxon>
        <taxon>Ciliophora</taxon>
        <taxon>Intramacronucleata</taxon>
        <taxon>Spirotrichea</taxon>
        <taxon>Hypotrichia</taxon>
        <taxon>Euplotida</taxon>
        <taxon>Euplotidae</taxon>
        <taxon>Moneuplotes</taxon>
    </lineage>
</organism>
<accession>A0AAD1X6R4</accession>
<dbReference type="AlphaFoldDB" id="A0AAD1X6R4"/>
<feature type="compositionally biased region" description="Basic and acidic residues" evidence="1">
    <location>
        <begin position="84"/>
        <end position="101"/>
    </location>
</feature>
<gene>
    <name evidence="2" type="ORF">ECRASSUSDP1_LOCUS781</name>
</gene>
<feature type="compositionally biased region" description="Polar residues" evidence="1">
    <location>
        <begin position="534"/>
        <end position="544"/>
    </location>
</feature>
<name>A0AAD1X6R4_EUPCR</name>
<dbReference type="Proteomes" id="UP001295684">
    <property type="component" value="Unassembled WGS sequence"/>
</dbReference>
<keyword evidence="3" id="KW-1185">Reference proteome</keyword>
<comment type="caution">
    <text evidence="2">The sequence shown here is derived from an EMBL/GenBank/DDBJ whole genome shotgun (WGS) entry which is preliminary data.</text>
</comment>
<feature type="compositionally biased region" description="Polar residues" evidence="1">
    <location>
        <begin position="424"/>
        <end position="438"/>
    </location>
</feature>
<dbReference type="EMBL" id="CAMPGE010000734">
    <property type="protein sequence ID" value="CAI2359490.1"/>
    <property type="molecule type" value="Genomic_DNA"/>
</dbReference>
<feature type="region of interest" description="Disordered" evidence="1">
    <location>
        <begin position="511"/>
        <end position="550"/>
    </location>
</feature>